<organism evidence="9 10">
    <name type="scientific">Bodo saltans</name>
    <name type="common">Flagellated protozoan</name>
    <dbReference type="NCBI Taxonomy" id="75058"/>
    <lineage>
        <taxon>Eukaryota</taxon>
        <taxon>Discoba</taxon>
        <taxon>Euglenozoa</taxon>
        <taxon>Kinetoplastea</taxon>
        <taxon>Metakinetoplastina</taxon>
        <taxon>Eubodonida</taxon>
        <taxon>Bodonidae</taxon>
        <taxon>Bodo</taxon>
    </lineage>
</organism>
<dbReference type="InterPro" id="IPR032413">
    <property type="entry name" value="Arm_3"/>
</dbReference>
<evidence type="ECO:0000256" key="7">
    <source>
        <dbReference type="SAM" id="MobiDB-lite"/>
    </source>
</evidence>
<dbReference type="PIRSF" id="PIRSF005673">
    <property type="entry name" value="Importin_alpha"/>
    <property type="match status" value="1"/>
</dbReference>
<dbReference type="PROSITE" id="PS50176">
    <property type="entry name" value="ARM_REPEAT"/>
    <property type="match status" value="2"/>
</dbReference>
<dbReference type="Pfam" id="PF00514">
    <property type="entry name" value="Arm"/>
    <property type="match status" value="7"/>
</dbReference>
<reference evidence="10" key="1">
    <citation type="submission" date="2015-09" db="EMBL/GenBank/DDBJ databases">
        <authorList>
            <consortium name="Pathogen Informatics"/>
        </authorList>
    </citation>
    <scope>NUCLEOTIDE SEQUENCE [LARGE SCALE GENOMIC DNA]</scope>
    <source>
        <strain evidence="10">Lake Konstanz</strain>
    </source>
</reference>
<evidence type="ECO:0000256" key="3">
    <source>
        <dbReference type="ARBA" id="ARBA00022737"/>
    </source>
</evidence>
<dbReference type="Pfam" id="PF01749">
    <property type="entry name" value="IBB"/>
    <property type="match status" value="1"/>
</dbReference>
<feature type="domain" description="IBB" evidence="8">
    <location>
        <begin position="17"/>
        <end position="100"/>
    </location>
</feature>
<dbReference type="SUPFAM" id="SSF48371">
    <property type="entry name" value="ARM repeat"/>
    <property type="match status" value="1"/>
</dbReference>
<keyword evidence="2 5" id="KW-0813">Transport</keyword>
<feature type="compositionally biased region" description="Basic and acidic residues" evidence="7">
    <location>
        <begin position="20"/>
        <end position="41"/>
    </location>
</feature>
<feature type="repeat" description="ARM" evidence="6">
    <location>
        <begin position="293"/>
        <end position="335"/>
    </location>
</feature>
<dbReference type="AlphaFoldDB" id="A0A0S4KNG1"/>
<dbReference type="Gene3D" id="1.25.10.10">
    <property type="entry name" value="Leucine-rich Repeat Variant"/>
    <property type="match status" value="1"/>
</dbReference>
<dbReference type="InterPro" id="IPR002652">
    <property type="entry name" value="Importin-a_IBB"/>
</dbReference>
<comment type="similarity">
    <text evidence="1 5">Belongs to the importin alpha family.</text>
</comment>
<evidence type="ECO:0000313" key="9">
    <source>
        <dbReference type="EMBL" id="CUI14425.1"/>
    </source>
</evidence>
<dbReference type="GO" id="GO:0005737">
    <property type="term" value="C:cytoplasm"/>
    <property type="evidence" value="ECO:0007669"/>
    <property type="project" value="InterPro"/>
</dbReference>
<keyword evidence="4 5" id="KW-0653">Protein transport</keyword>
<dbReference type="InterPro" id="IPR016024">
    <property type="entry name" value="ARM-type_fold"/>
</dbReference>
<dbReference type="InterPro" id="IPR011989">
    <property type="entry name" value="ARM-like"/>
</dbReference>
<dbReference type="GO" id="GO:0006606">
    <property type="term" value="P:protein import into nucleus"/>
    <property type="evidence" value="ECO:0007669"/>
    <property type="project" value="InterPro"/>
</dbReference>
<sequence length="537" mass="58496">MFDGQDKKHHGAKQSNNTEKGFDRRQNQTITIRRDKREKLLDKKRRMAGGDEHGGDSGAAVNMDPMAYDITSNPALIPLELLPQFVEMARSEQQDYAFHGTLMIRKLLSVESNPPIEEVVATNVVPLFVHYMSLEAYPRLQFEAAWALTNIASGTAEHTHLVIEAGAVPLFISLLSSPDEDCREQGTWAIGNLGGEGDKCRDYVLDLGGMGPLLNLITSPNNKITLLRNAVWALSNLCRGKPQPKLEHVSIALPVLASLLNHHDDEVVVDAAWAISYISDGANDRIQAVLESGVLARIIQLLQAPTAAMQTPAIRTIGNIATGNDRQTQMVINSGGLPPLHFLLQHTKRAIKKETCWTLSNICAGHRDQLQAVINANLFPQLLKCIQAPELEVKKEAVWCVANACSGGTKEQNRYLVSIGVVVPLCELLQIFDPKILSVALEALAGFLEFAEEEKALSNSPRNVVVDAIAECGGIELIEKLQTHQNNDVYHNAVSILETYFVTEGVTGGNEVSAAAAGGFQFDPNAGSFGPNNGFSF</sequence>
<evidence type="ECO:0000256" key="2">
    <source>
        <dbReference type="ARBA" id="ARBA00022448"/>
    </source>
</evidence>
<name>A0A0S4KNG1_BODSA</name>
<dbReference type="InterPro" id="IPR000225">
    <property type="entry name" value="Armadillo"/>
</dbReference>
<feature type="repeat" description="ARM" evidence="6">
    <location>
        <begin position="208"/>
        <end position="237"/>
    </location>
</feature>
<evidence type="ECO:0000256" key="5">
    <source>
        <dbReference type="PIRNR" id="PIRNR005673"/>
    </source>
</evidence>
<evidence type="ECO:0000313" key="10">
    <source>
        <dbReference type="Proteomes" id="UP000051952"/>
    </source>
</evidence>
<dbReference type="InterPro" id="IPR024931">
    <property type="entry name" value="Importin_alpha"/>
</dbReference>
<keyword evidence="10" id="KW-1185">Reference proteome</keyword>
<proteinExistence type="inferred from homology"/>
<dbReference type="SMART" id="SM00185">
    <property type="entry name" value="ARM"/>
    <property type="match status" value="8"/>
</dbReference>
<evidence type="ECO:0000256" key="1">
    <source>
        <dbReference type="ARBA" id="ARBA00010394"/>
    </source>
</evidence>
<dbReference type="FunFam" id="1.25.10.10:FF:000009">
    <property type="entry name" value="Importin subunit alpha"/>
    <property type="match status" value="1"/>
</dbReference>
<gene>
    <name evidence="9" type="ORF">BSAL_88150</name>
</gene>
<dbReference type="Proteomes" id="UP000051952">
    <property type="component" value="Unassembled WGS sequence"/>
</dbReference>
<keyword evidence="3" id="KW-0677">Repeat</keyword>
<dbReference type="Pfam" id="PF16186">
    <property type="entry name" value="Arm_3"/>
    <property type="match status" value="1"/>
</dbReference>
<dbReference type="OrthoDB" id="29145at2759"/>
<dbReference type="GO" id="GO:0061608">
    <property type="term" value="F:nuclear import signal receptor activity"/>
    <property type="evidence" value="ECO:0007669"/>
    <property type="project" value="InterPro"/>
</dbReference>
<dbReference type="OMA" id="NWSTISV"/>
<evidence type="ECO:0000256" key="6">
    <source>
        <dbReference type="PROSITE-ProRule" id="PRU00259"/>
    </source>
</evidence>
<evidence type="ECO:0000256" key="4">
    <source>
        <dbReference type="ARBA" id="ARBA00022927"/>
    </source>
</evidence>
<dbReference type="EMBL" id="CYKH01001107">
    <property type="protein sequence ID" value="CUI14425.1"/>
    <property type="molecule type" value="Genomic_DNA"/>
</dbReference>
<dbReference type="PANTHER" id="PTHR23316">
    <property type="entry name" value="IMPORTIN ALPHA"/>
    <property type="match status" value="1"/>
</dbReference>
<dbReference type="VEuPathDB" id="TriTrypDB:BSAL_88150"/>
<evidence type="ECO:0000259" key="8">
    <source>
        <dbReference type="Pfam" id="PF01749"/>
    </source>
</evidence>
<feature type="region of interest" description="Disordered" evidence="7">
    <location>
        <begin position="1"/>
        <end position="60"/>
    </location>
</feature>
<accession>A0A0S4KNG1</accession>
<dbReference type="GO" id="GO:0005634">
    <property type="term" value="C:nucleus"/>
    <property type="evidence" value="ECO:0007669"/>
    <property type="project" value="UniProtKB-ARBA"/>
</dbReference>
<protein>
    <recommendedName>
        <fullName evidence="5">Importin subunit alpha</fullName>
    </recommendedName>
</protein>